<keyword evidence="3" id="KW-1185">Reference proteome</keyword>
<dbReference type="InterPro" id="IPR018253">
    <property type="entry name" value="DnaJ_domain_CS"/>
</dbReference>
<dbReference type="Gene3D" id="2.60.260.20">
    <property type="entry name" value="Urease metallochaperone UreE, N-terminal domain"/>
    <property type="match status" value="2"/>
</dbReference>
<dbReference type="InterPro" id="IPR002939">
    <property type="entry name" value="DnaJ_C"/>
</dbReference>
<proteinExistence type="predicted"/>
<dbReference type="SUPFAM" id="SSF46565">
    <property type="entry name" value="Chaperone J-domain"/>
    <property type="match status" value="1"/>
</dbReference>
<dbReference type="PROSITE" id="PS00636">
    <property type="entry name" value="DNAJ_1"/>
    <property type="match status" value="1"/>
</dbReference>
<dbReference type="EMBL" id="JAGILA010000003">
    <property type="protein sequence ID" value="MBP2236611.1"/>
    <property type="molecule type" value="Genomic_DNA"/>
</dbReference>
<dbReference type="InterPro" id="IPR036869">
    <property type="entry name" value="J_dom_sf"/>
</dbReference>
<dbReference type="PANTHER" id="PTHR43096:SF10">
    <property type="entry name" value="CHAPERONE PROTEIN DNAJ A6, CHLOROPLASTIC"/>
    <property type="match status" value="1"/>
</dbReference>
<sequence length="306" mass="33289">MSEDPYDILGIKRDAAQGEVQNAFRKLAKKLHPDLHPGDKSAEDRFKQISAAYQLLSDEEKRARFDRGEIDMAGAEQAPRDFYRQYASAGGPNDPYHSGAGFADFGEADDLFSRFFSQRSARGAFRSRGADRRFTMDIDFLLAVNGGKSHVRLPDGSSLEVTVPPGTHDGQMLRLRGKGEPGYGGGAPGDALIELHIRPHPFFIRDNGDIHIDLPISLSEAVLGGKVRVPTPSGAVQLTIPPNLSSGKRLRIKGKGVPKRSGGAGDIYVTLKIVLPEVADPDLTAFVKGWKAGQAQNPRRHLEGEQ</sequence>
<accession>A0ABS4R143</accession>
<dbReference type="InterPro" id="IPR008971">
    <property type="entry name" value="HSP40/DnaJ_pept-bd"/>
</dbReference>
<dbReference type="SMART" id="SM00271">
    <property type="entry name" value="DnaJ"/>
    <property type="match status" value="1"/>
</dbReference>
<comment type="caution">
    <text evidence="2">The sequence shown here is derived from an EMBL/GenBank/DDBJ whole genome shotgun (WGS) entry which is preliminary data.</text>
</comment>
<gene>
    <name evidence="2" type="ORF">J2Z31_003125</name>
</gene>
<evidence type="ECO:0000313" key="2">
    <source>
        <dbReference type="EMBL" id="MBP2236611.1"/>
    </source>
</evidence>
<organism evidence="2 3">
    <name type="scientific">Sinorhizobium kostiense</name>
    <dbReference type="NCBI Taxonomy" id="76747"/>
    <lineage>
        <taxon>Bacteria</taxon>
        <taxon>Pseudomonadati</taxon>
        <taxon>Pseudomonadota</taxon>
        <taxon>Alphaproteobacteria</taxon>
        <taxon>Hyphomicrobiales</taxon>
        <taxon>Rhizobiaceae</taxon>
        <taxon>Sinorhizobium/Ensifer group</taxon>
        <taxon>Sinorhizobium</taxon>
    </lineage>
</organism>
<reference evidence="2 3" key="1">
    <citation type="submission" date="2021-03" db="EMBL/GenBank/DDBJ databases">
        <title>Genomic Encyclopedia of Type Strains, Phase IV (KMG-IV): sequencing the most valuable type-strain genomes for metagenomic binning, comparative biology and taxonomic classification.</title>
        <authorList>
            <person name="Goeker M."/>
        </authorList>
    </citation>
    <scope>NUCLEOTIDE SEQUENCE [LARGE SCALE GENOMIC DNA]</scope>
    <source>
        <strain evidence="2 3">DSM 13372</strain>
    </source>
</reference>
<evidence type="ECO:0000313" key="3">
    <source>
        <dbReference type="Proteomes" id="UP000730739"/>
    </source>
</evidence>
<dbReference type="Proteomes" id="UP000730739">
    <property type="component" value="Unassembled WGS sequence"/>
</dbReference>
<dbReference type="RefSeq" id="WP_209602442.1">
    <property type="nucleotide sequence ID" value="NZ_JAGILA010000003.1"/>
</dbReference>
<dbReference type="SUPFAM" id="SSF49493">
    <property type="entry name" value="HSP40/DnaJ peptide-binding domain"/>
    <property type="match status" value="2"/>
</dbReference>
<dbReference type="PRINTS" id="PR00625">
    <property type="entry name" value="JDOMAIN"/>
</dbReference>
<dbReference type="Pfam" id="PF01556">
    <property type="entry name" value="DnaJ_C"/>
    <property type="match status" value="1"/>
</dbReference>
<dbReference type="Pfam" id="PF00226">
    <property type="entry name" value="DnaJ"/>
    <property type="match status" value="1"/>
</dbReference>
<dbReference type="PANTHER" id="PTHR43096">
    <property type="entry name" value="DNAJ HOMOLOG 1, MITOCHONDRIAL-RELATED"/>
    <property type="match status" value="1"/>
</dbReference>
<dbReference type="CDD" id="cd06257">
    <property type="entry name" value="DnaJ"/>
    <property type="match status" value="1"/>
</dbReference>
<feature type="domain" description="J" evidence="1">
    <location>
        <begin position="4"/>
        <end position="69"/>
    </location>
</feature>
<evidence type="ECO:0000259" key="1">
    <source>
        <dbReference type="PROSITE" id="PS50076"/>
    </source>
</evidence>
<dbReference type="InterPro" id="IPR001623">
    <property type="entry name" value="DnaJ_domain"/>
</dbReference>
<protein>
    <submittedName>
        <fullName evidence="2">DnaJ-class molecular chaperone</fullName>
    </submittedName>
</protein>
<name>A0ABS4R143_9HYPH</name>
<dbReference type="CDD" id="cd10747">
    <property type="entry name" value="DnaJ_C"/>
    <property type="match status" value="1"/>
</dbReference>
<dbReference type="Gene3D" id="1.10.287.110">
    <property type="entry name" value="DnaJ domain"/>
    <property type="match status" value="1"/>
</dbReference>
<dbReference type="PROSITE" id="PS50076">
    <property type="entry name" value="DNAJ_2"/>
    <property type="match status" value="1"/>
</dbReference>